<dbReference type="Proteomes" id="UP001161405">
    <property type="component" value="Unassembled WGS sequence"/>
</dbReference>
<protein>
    <submittedName>
        <fullName evidence="2">Uncharacterized protein</fullName>
    </submittedName>
</protein>
<keyword evidence="1" id="KW-1133">Transmembrane helix</keyword>
<organism evidence="2 3">
    <name type="scientific">Maritalea porphyrae</name>
    <dbReference type="NCBI Taxonomy" id="880732"/>
    <lineage>
        <taxon>Bacteria</taxon>
        <taxon>Pseudomonadati</taxon>
        <taxon>Pseudomonadota</taxon>
        <taxon>Alphaproteobacteria</taxon>
        <taxon>Hyphomicrobiales</taxon>
        <taxon>Devosiaceae</taxon>
        <taxon>Maritalea</taxon>
    </lineage>
</organism>
<dbReference type="RefSeq" id="WP_284363802.1">
    <property type="nucleotide sequence ID" value="NZ_BSNI01000002.1"/>
</dbReference>
<gene>
    <name evidence="2" type="ORF">GCM10007879_18090</name>
</gene>
<keyword evidence="1" id="KW-0472">Membrane</keyword>
<evidence type="ECO:0000256" key="1">
    <source>
        <dbReference type="SAM" id="Phobius"/>
    </source>
</evidence>
<feature type="transmembrane region" description="Helical" evidence="1">
    <location>
        <begin position="33"/>
        <end position="52"/>
    </location>
</feature>
<evidence type="ECO:0000313" key="3">
    <source>
        <dbReference type="Proteomes" id="UP001161405"/>
    </source>
</evidence>
<sequence length="69" mass="7786">MRLEQIALLLVVLAALAYFGMIFFGIASSGAPLWPFFILAAIGIGLLGRVIYQRMTNEEDNYYEKNIEE</sequence>
<dbReference type="EMBL" id="BSNI01000002">
    <property type="protein sequence ID" value="GLQ17560.1"/>
    <property type="molecule type" value="Genomic_DNA"/>
</dbReference>
<proteinExistence type="predicted"/>
<feature type="transmembrane region" description="Helical" evidence="1">
    <location>
        <begin position="7"/>
        <end position="27"/>
    </location>
</feature>
<evidence type="ECO:0000313" key="2">
    <source>
        <dbReference type="EMBL" id="GLQ17560.1"/>
    </source>
</evidence>
<keyword evidence="3" id="KW-1185">Reference proteome</keyword>
<name>A0ABQ5US26_9HYPH</name>
<reference evidence="2" key="1">
    <citation type="journal article" date="2014" name="Int. J. Syst. Evol. Microbiol.">
        <title>Complete genome of a new Firmicutes species belonging to the dominant human colonic microbiota ('Ruminococcus bicirculans') reveals two chromosomes and a selective capacity to utilize plant glucans.</title>
        <authorList>
            <consortium name="NISC Comparative Sequencing Program"/>
            <person name="Wegmann U."/>
            <person name="Louis P."/>
            <person name="Goesmann A."/>
            <person name="Henrissat B."/>
            <person name="Duncan S.H."/>
            <person name="Flint H.J."/>
        </authorList>
    </citation>
    <scope>NUCLEOTIDE SEQUENCE</scope>
    <source>
        <strain evidence="2">NBRC 107169</strain>
    </source>
</reference>
<accession>A0ABQ5US26</accession>
<reference evidence="2" key="2">
    <citation type="submission" date="2023-01" db="EMBL/GenBank/DDBJ databases">
        <title>Draft genome sequence of Maritalea porphyrae strain NBRC 107169.</title>
        <authorList>
            <person name="Sun Q."/>
            <person name="Mori K."/>
        </authorList>
    </citation>
    <scope>NUCLEOTIDE SEQUENCE</scope>
    <source>
        <strain evidence="2">NBRC 107169</strain>
    </source>
</reference>
<keyword evidence="1" id="KW-0812">Transmembrane</keyword>
<comment type="caution">
    <text evidence="2">The sequence shown here is derived from an EMBL/GenBank/DDBJ whole genome shotgun (WGS) entry which is preliminary data.</text>
</comment>